<dbReference type="InterPro" id="IPR009003">
    <property type="entry name" value="Peptidase_S1_PA"/>
</dbReference>
<dbReference type="AlphaFoldDB" id="L9ZRC6"/>
<dbReference type="PATRIC" id="fig|1227493.4.peg.3510"/>
<dbReference type="InterPro" id="IPR001254">
    <property type="entry name" value="Trypsin_dom"/>
</dbReference>
<protein>
    <recommendedName>
        <fullName evidence="1">Peptidase S1 domain-containing protein</fullName>
    </recommendedName>
</protein>
<dbReference type="SUPFAM" id="SSF50494">
    <property type="entry name" value="Trypsin-like serine proteases"/>
    <property type="match status" value="1"/>
</dbReference>
<feature type="domain" description="Peptidase S1" evidence="1">
    <location>
        <begin position="57"/>
        <end position="116"/>
    </location>
</feature>
<dbReference type="GO" id="GO:0004252">
    <property type="term" value="F:serine-type endopeptidase activity"/>
    <property type="evidence" value="ECO:0007669"/>
    <property type="project" value="InterPro"/>
</dbReference>
<evidence type="ECO:0000313" key="3">
    <source>
        <dbReference type="Proteomes" id="UP000011519"/>
    </source>
</evidence>
<reference evidence="2 3" key="1">
    <citation type="journal article" date="2014" name="PLoS Genet.">
        <title>Phylogenetically driven sequencing of extremely halophilic archaea reveals strategies for static and dynamic osmo-response.</title>
        <authorList>
            <person name="Becker E.A."/>
            <person name="Seitzer P.M."/>
            <person name="Tritt A."/>
            <person name="Larsen D."/>
            <person name="Krusor M."/>
            <person name="Yao A.I."/>
            <person name="Wu D."/>
            <person name="Madern D."/>
            <person name="Eisen J.A."/>
            <person name="Darling A.E."/>
            <person name="Facciotti M.T."/>
        </authorList>
    </citation>
    <scope>NUCLEOTIDE SEQUENCE [LARGE SCALE GENOMIC DNA]</scope>
    <source>
        <strain evidence="2 3">JCM 10989</strain>
    </source>
</reference>
<dbReference type="GO" id="GO:0006508">
    <property type="term" value="P:proteolysis"/>
    <property type="evidence" value="ECO:0007669"/>
    <property type="project" value="InterPro"/>
</dbReference>
<dbReference type="Proteomes" id="UP000011519">
    <property type="component" value="Unassembled WGS sequence"/>
</dbReference>
<dbReference type="Pfam" id="PF00089">
    <property type="entry name" value="Trypsin"/>
    <property type="match status" value="1"/>
</dbReference>
<sequence length="133" mass="14732">MHNTSGNALEYEFATNHGTTSGDIIGTLSRERIKDIEDDGTWDDEMTYHQGARTGEERGYGIEKVNDNAFQTDIPHDSVQQGDSGGPYYVRNTSSVSPTPFDLIMGVHSWSDADENTWGTIMEVIEDELGVEV</sequence>
<proteinExistence type="predicted"/>
<comment type="caution">
    <text evidence="2">The sequence shown here is derived from an EMBL/GenBank/DDBJ whole genome shotgun (WGS) entry which is preliminary data.</text>
</comment>
<evidence type="ECO:0000313" key="2">
    <source>
        <dbReference type="EMBL" id="ELY87708.1"/>
    </source>
</evidence>
<keyword evidence="3" id="KW-1185">Reference proteome</keyword>
<accession>L9ZRC6</accession>
<dbReference type="STRING" id="1227493.C483_17453"/>
<gene>
    <name evidence="2" type="ORF">C483_17453</name>
</gene>
<dbReference type="EMBL" id="AOIM01000041">
    <property type="protein sequence ID" value="ELY87708.1"/>
    <property type="molecule type" value="Genomic_DNA"/>
</dbReference>
<name>L9ZRC6_9EURY</name>
<evidence type="ECO:0000259" key="1">
    <source>
        <dbReference type="Pfam" id="PF00089"/>
    </source>
</evidence>
<organism evidence="2 3">
    <name type="scientific">Natrialba hulunbeirensis JCM 10989</name>
    <dbReference type="NCBI Taxonomy" id="1227493"/>
    <lineage>
        <taxon>Archaea</taxon>
        <taxon>Methanobacteriati</taxon>
        <taxon>Methanobacteriota</taxon>
        <taxon>Stenosarchaea group</taxon>
        <taxon>Halobacteria</taxon>
        <taxon>Halobacteriales</taxon>
        <taxon>Natrialbaceae</taxon>
        <taxon>Natrialba</taxon>
    </lineage>
</organism>